<dbReference type="InterPro" id="IPR040442">
    <property type="entry name" value="Pyrv_kinase-like_dom_sf"/>
</dbReference>
<dbReference type="Gene3D" id="3.20.20.60">
    <property type="entry name" value="Phosphoenolpyruvate-binding domains"/>
    <property type="match status" value="1"/>
</dbReference>
<dbReference type="PANTHER" id="PTHR30502">
    <property type="entry name" value="2-KETO-3-DEOXY-L-RHAMNONATE ALDOLASE"/>
    <property type="match status" value="1"/>
</dbReference>
<dbReference type="EMBL" id="NOWT01000057">
    <property type="protein sequence ID" value="OYD80399.1"/>
    <property type="molecule type" value="Genomic_DNA"/>
</dbReference>
<evidence type="ECO:0000256" key="1">
    <source>
        <dbReference type="ARBA" id="ARBA00001968"/>
    </source>
</evidence>
<dbReference type="AlphaFoldDB" id="A0A235H3H5"/>
<dbReference type="GO" id="GO:0046872">
    <property type="term" value="F:metal ion binding"/>
    <property type="evidence" value="ECO:0007669"/>
    <property type="project" value="UniProtKB-KW"/>
</dbReference>
<dbReference type="GO" id="GO:0016832">
    <property type="term" value="F:aldehyde-lyase activity"/>
    <property type="evidence" value="ECO:0007669"/>
    <property type="project" value="TreeGrafter"/>
</dbReference>
<evidence type="ECO:0000256" key="5">
    <source>
        <dbReference type="ARBA" id="ARBA00023317"/>
    </source>
</evidence>
<geneLocation type="plasmid" evidence="8">
    <name>unnamed</name>
</geneLocation>
<sequence>MAITSLPLNTFKRGLESGQPQIGLWSILSSHVTVEILAGAGFDWLVLDTEHAPNELPMVYSQLQACVGGTAHPVVRVPWNDMVTIKRYLDIGVQSFLIPCVDTAEAAANAVSYTRYPPRGVRGFSAAPRANRFGRVKDYPQLCEDELAVLVQIETRQGLNNIEEIAAVDGVTGLFIGPGDLSAALGHAGNPKHPEVLEAIEDAIRRILACGKPVGILTPDETLAKHYLELGCTYVAVGSDQGLLARGSEQLAARFKNLG</sequence>
<comment type="caution">
    <text evidence="8">The sequence shown here is derived from an EMBL/GenBank/DDBJ whole genome shotgun (WGS) entry which is preliminary data.</text>
</comment>
<reference evidence="8 9" key="1">
    <citation type="submission" date="2017-07" db="EMBL/GenBank/DDBJ databases">
        <title>Whole genome sequence of Azospirillum brasilense 2A1, a potential biofertilizer strain.</title>
        <authorList>
            <person name="Fontana C.A."/>
            <person name="Toffoli L.M."/>
            <person name="Salazar S.M."/>
            <person name="Puglisi E."/>
            <person name="Pedraza R."/>
            <person name="Bassi D."/>
            <person name="Cocconcelli P.S."/>
        </authorList>
    </citation>
    <scope>NUCLEOTIDE SEQUENCE [LARGE SCALE GENOMIC DNA]</scope>
    <source>
        <strain evidence="8 9">2A1</strain>
        <plasmid evidence="8">unnamed</plasmid>
    </source>
</reference>
<dbReference type="PANTHER" id="PTHR30502:SF4">
    <property type="entry name" value="5-KETO-4-DEOXY-D-GLUCARATE ALDOLASE"/>
    <property type="match status" value="1"/>
</dbReference>
<organism evidence="8 9">
    <name type="scientific">Azospirillum brasilense</name>
    <dbReference type="NCBI Taxonomy" id="192"/>
    <lineage>
        <taxon>Bacteria</taxon>
        <taxon>Pseudomonadati</taxon>
        <taxon>Pseudomonadota</taxon>
        <taxon>Alphaproteobacteria</taxon>
        <taxon>Rhodospirillales</taxon>
        <taxon>Azospirillaceae</taxon>
        <taxon>Azospirillum</taxon>
    </lineage>
</organism>
<dbReference type="Pfam" id="PF03328">
    <property type="entry name" value="HpcH_HpaI"/>
    <property type="match status" value="1"/>
</dbReference>
<evidence type="ECO:0000256" key="4">
    <source>
        <dbReference type="ARBA" id="ARBA00023239"/>
    </source>
</evidence>
<dbReference type="InterPro" id="IPR050251">
    <property type="entry name" value="HpcH-HpaI_aldolase"/>
</dbReference>
<feature type="domain" description="HpcH/HpaI aldolase/citrate lyase" evidence="7">
    <location>
        <begin position="21"/>
        <end position="245"/>
    </location>
</feature>
<dbReference type="FunFam" id="3.20.20.60:FF:000004">
    <property type="entry name" value="5-keto-4-deoxy-D-glucarate aldolase"/>
    <property type="match status" value="1"/>
</dbReference>
<dbReference type="RefSeq" id="WP_094307254.1">
    <property type="nucleotide sequence ID" value="NZ_NOWT01000057.1"/>
</dbReference>
<evidence type="ECO:0000259" key="7">
    <source>
        <dbReference type="Pfam" id="PF03328"/>
    </source>
</evidence>
<keyword evidence="8" id="KW-0614">Plasmid</keyword>
<comment type="similarity">
    <text evidence="2">Belongs to the HpcH/HpaI aldolase family.</text>
</comment>
<protein>
    <submittedName>
        <fullName evidence="8">2-dehydro-3-deoxyglucarate aldolase</fullName>
    </submittedName>
</protein>
<keyword evidence="5" id="KW-0670">Pyruvate</keyword>
<comment type="catalytic activity">
    <reaction evidence="6">
        <text>D-glyceraldehyde + pyruvate = 2-dehydro-3-deoxy-L-galactonate</text>
        <dbReference type="Rhea" id="RHEA:80055"/>
        <dbReference type="ChEBI" id="CHEBI:15361"/>
        <dbReference type="ChEBI" id="CHEBI:17378"/>
        <dbReference type="ChEBI" id="CHEBI:75545"/>
    </reaction>
</comment>
<dbReference type="GO" id="GO:0005737">
    <property type="term" value="C:cytoplasm"/>
    <property type="evidence" value="ECO:0007669"/>
    <property type="project" value="UniProtKB-ARBA"/>
</dbReference>
<keyword evidence="3" id="KW-0479">Metal-binding</keyword>
<proteinExistence type="inferred from homology"/>
<dbReference type="InterPro" id="IPR015813">
    <property type="entry name" value="Pyrv/PenolPyrv_kinase-like_dom"/>
</dbReference>
<dbReference type="SUPFAM" id="SSF51621">
    <property type="entry name" value="Phosphoenolpyruvate/pyruvate domain"/>
    <property type="match status" value="1"/>
</dbReference>
<name>A0A235H3H5_AZOBR</name>
<evidence type="ECO:0000256" key="3">
    <source>
        <dbReference type="ARBA" id="ARBA00022723"/>
    </source>
</evidence>
<evidence type="ECO:0000256" key="2">
    <source>
        <dbReference type="ARBA" id="ARBA00005568"/>
    </source>
</evidence>
<dbReference type="InterPro" id="IPR005000">
    <property type="entry name" value="Aldolase/citrate-lyase_domain"/>
</dbReference>
<gene>
    <name evidence="8" type="ORF">CHT98_31310</name>
</gene>
<evidence type="ECO:0000256" key="6">
    <source>
        <dbReference type="ARBA" id="ARBA00045074"/>
    </source>
</evidence>
<keyword evidence="4" id="KW-0456">Lyase</keyword>
<evidence type="ECO:0000313" key="8">
    <source>
        <dbReference type="EMBL" id="OYD80399.1"/>
    </source>
</evidence>
<accession>A0A235H3H5</accession>
<evidence type="ECO:0000313" key="9">
    <source>
        <dbReference type="Proteomes" id="UP000215367"/>
    </source>
</evidence>
<comment type="cofactor">
    <cofactor evidence="1">
        <name>a divalent metal cation</name>
        <dbReference type="ChEBI" id="CHEBI:60240"/>
    </cofactor>
</comment>
<dbReference type="Proteomes" id="UP000215367">
    <property type="component" value="Unassembled WGS sequence"/>
</dbReference>